<evidence type="ECO:0000259" key="2">
    <source>
        <dbReference type="PROSITE" id="PS51184"/>
    </source>
</evidence>
<feature type="region of interest" description="Disordered" evidence="1">
    <location>
        <begin position="218"/>
        <end position="314"/>
    </location>
</feature>
<sequence length="602" mass="64500">MPVSTETAAGTGPGVARATPKSVRIQEPELEKEQRSTAGVSRPYKRRKRDALQSQHISPHPAGIRPSANAIFDLDHAKFRKSSLGVYVSADEAEVTAPLSIAEWAIDFLERTRTLHGPQGDGSLQEGRCEAGDAVYVPAGWWHLVVNITESVAFTQNLLNVASGIYIMTWNSAFPSSPLSRSALRGDTGLTNGHVPLTASTPPECYLEDASEASTSYGRSYRRVVSQPEGQQLQAVKGSQLGGQELDMARRRALKSSSTSAMLGLPTSSSPPPWSRTTPGSPGSPVSPRAGLGSPRRRVSAPGGPSPTATLSSSLVGSYEESLLSGRMSTNPSRPLPFDAELGVLGLGKLDSAPRCPPHLQLRFDAHFYALDGTSAREGTVATGTPYVGTVDLERHYLDRLYGAPRAESAEDGPPSSRATQSSGLTDRSSHPYREGTAQLKRSHVEEDIFGGTSAKPALFPGYRVPPKGQIQLVIKNPNLTAVKLFLVPYDLTEMPPGTKTFVRQKSHVATAGATDANSKTTTASPKLPPRSPADLRNAHLTHNIHSGHPGIPLALWATCLQGVIQPQLDLCRLLRGRYTCTRRFGSSLLQVNRTVRKSSPP</sequence>
<dbReference type="PANTHER" id="PTHR13199:SF11">
    <property type="entry name" value="PROTEIN ATOSSA"/>
    <property type="match status" value="1"/>
</dbReference>
<accession>A0A0P1BI08</accession>
<feature type="compositionally biased region" description="Polar residues" evidence="1">
    <location>
        <begin position="417"/>
        <end position="427"/>
    </location>
</feature>
<feature type="region of interest" description="Disordered" evidence="1">
    <location>
        <begin position="510"/>
        <end position="532"/>
    </location>
</feature>
<dbReference type="AlphaFoldDB" id="A0A0P1BI08"/>
<proteinExistence type="predicted"/>
<dbReference type="PROSITE" id="PS51184">
    <property type="entry name" value="JMJC"/>
    <property type="match status" value="1"/>
</dbReference>
<dbReference type="EMBL" id="CCYA01000272">
    <property type="protein sequence ID" value="CEH15731.1"/>
    <property type="molecule type" value="Genomic_DNA"/>
</dbReference>
<name>A0A0P1BI08_9BASI</name>
<organism evidence="3 4">
    <name type="scientific">Ceraceosorus bombacis</name>
    <dbReference type="NCBI Taxonomy" id="401625"/>
    <lineage>
        <taxon>Eukaryota</taxon>
        <taxon>Fungi</taxon>
        <taxon>Dikarya</taxon>
        <taxon>Basidiomycota</taxon>
        <taxon>Ustilaginomycotina</taxon>
        <taxon>Exobasidiomycetes</taxon>
        <taxon>Ceraceosorales</taxon>
        <taxon>Ceraceosoraceae</taxon>
        <taxon>Ceraceosorus</taxon>
    </lineage>
</organism>
<dbReference type="Pfam" id="PF13915">
    <property type="entry name" value="DUF4210"/>
    <property type="match status" value="1"/>
</dbReference>
<dbReference type="InterPro" id="IPR025261">
    <property type="entry name" value="Atos-like_cons_dom"/>
</dbReference>
<dbReference type="Gene3D" id="2.60.120.650">
    <property type="entry name" value="Cupin"/>
    <property type="match status" value="1"/>
</dbReference>
<dbReference type="InterPro" id="IPR051506">
    <property type="entry name" value="ATOS_Transcription_Regulators"/>
</dbReference>
<evidence type="ECO:0000256" key="1">
    <source>
        <dbReference type="SAM" id="MobiDB-lite"/>
    </source>
</evidence>
<dbReference type="SMART" id="SM01177">
    <property type="entry name" value="DUF4210"/>
    <property type="match status" value="1"/>
</dbReference>
<dbReference type="STRING" id="401625.A0A0P1BI08"/>
<protein>
    <submittedName>
        <fullName evidence="3">Uncharacterized conserved protein</fullName>
    </submittedName>
</protein>
<dbReference type="InterPro" id="IPR003347">
    <property type="entry name" value="JmjC_dom"/>
</dbReference>
<dbReference type="SUPFAM" id="SSF51197">
    <property type="entry name" value="Clavaminate synthase-like"/>
    <property type="match status" value="1"/>
</dbReference>
<feature type="compositionally biased region" description="Low complexity" evidence="1">
    <location>
        <begin position="275"/>
        <end position="288"/>
    </location>
</feature>
<evidence type="ECO:0000313" key="3">
    <source>
        <dbReference type="EMBL" id="CEH15731.1"/>
    </source>
</evidence>
<keyword evidence="4" id="KW-1185">Reference proteome</keyword>
<evidence type="ECO:0000313" key="4">
    <source>
        <dbReference type="Proteomes" id="UP000054845"/>
    </source>
</evidence>
<feature type="compositionally biased region" description="Basic and acidic residues" evidence="1">
    <location>
        <begin position="24"/>
        <end position="35"/>
    </location>
</feature>
<feature type="region of interest" description="Disordered" evidence="1">
    <location>
        <begin position="406"/>
        <end position="434"/>
    </location>
</feature>
<reference evidence="3 4" key="1">
    <citation type="submission" date="2014-09" db="EMBL/GenBank/DDBJ databases">
        <authorList>
            <person name="Magalhaes I.L.F."/>
            <person name="Oliveira U."/>
            <person name="Santos F.R."/>
            <person name="Vidigal T.H.D.A."/>
            <person name="Brescovit A.D."/>
            <person name="Santos A.J."/>
        </authorList>
    </citation>
    <scope>NUCLEOTIDE SEQUENCE [LARGE SCALE GENOMIC DNA]</scope>
</reference>
<dbReference type="PANTHER" id="PTHR13199">
    <property type="entry name" value="GH03947P"/>
    <property type="match status" value="1"/>
</dbReference>
<dbReference type="Proteomes" id="UP000054845">
    <property type="component" value="Unassembled WGS sequence"/>
</dbReference>
<feature type="compositionally biased region" description="Polar residues" evidence="1">
    <location>
        <begin position="516"/>
        <end position="525"/>
    </location>
</feature>
<feature type="domain" description="JmjC" evidence="2">
    <location>
        <begin position="1"/>
        <end position="175"/>
    </location>
</feature>
<feature type="region of interest" description="Disordered" evidence="1">
    <location>
        <begin position="1"/>
        <end position="64"/>
    </location>
</feature>
<dbReference type="OrthoDB" id="8625101at2759"/>